<proteinExistence type="predicted"/>
<dbReference type="EMBL" id="AP023086">
    <property type="protein sequence ID" value="BCD96471.1"/>
    <property type="molecule type" value="Genomic_DNA"/>
</dbReference>
<dbReference type="Proteomes" id="UP001320119">
    <property type="component" value="Chromosome"/>
</dbReference>
<evidence type="ECO:0008006" key="4">
    <source>
        <dbReference type="Google" id="ProtNLM"/>
    </source>
</evidence>
<name>A0AAN1WF66_9GAMM</name>
<feature type="signal peptide" evidence="1">
    <location>
        <begin position="1"/>
        <end position="19"/>
    </location>
</feature>
<accession>A0AAN1WF66</accession>
<sequence length="397" mass="45355">MKTITLFVSLCIFSSSTLAYNDLSDTGLFDHFSDHNNHNNHNHQKPTFFRGWPHRDRQHENVSAKSHWARFRPLFARYSPQYPLWSDGTIKRRWIYLPGGSKIDTTDSDAWIFPVGTKLWKEFSVREGRKLRKLETRLLEKVEEDQWNMETYIWNERQTRATLAPDEGIKNAYPLGNGKFYDIPSKHDCEFCHSKAALDNGPKVTPVLGFSALQLSDDRDENAIHGEPLNGRMLTLSVLQNLGKTSTILDEMPAIPESDLAPLQRQVFGYLHGNCAHCHNESGLAEFTNTTNFFHSVKAKFVQQSGTYQTALGKPITNYLRPNGSPEYIIKPGNAAESALIYRMTEEYEEYTFDVPPWHHSAGFSLTVGVKMPFVGTNVIDWEAVDIITDYINHLPN</sequence>
<organism evidence="2 3">
    <name type="scientific">Marinagarivorans cellulosilyticus</name>
    <dbReference type="NCBI Taxonomy" id="2721545"/>
    <lineage>
        <taxon>Bacteria</taxon>
        <taxon>Pseudomonadati</taxon>
        <taxon>Pseudomonadota</taxon>
        <taxon>Gammaproteobacteria</taxon>
        <taxon>Cellvibrionales</taxon>
        <taxon>Cellvibrionaceae</taxon>
        <taxon>Marinagarivorans</taxon>
    </lineage>
</organism>
<protein>
    <recommendedName>
        <fullName evidence="4">Cytochrome c domain-containing protein</fullName>
    </recommendedName>
</protein>
<dbReference type="KEGG" id="marq:MARGE09_P0671"/>
<evidence type="ECO:0000256" key="1">
    <source>
        <dbReference type="SAM" id="SignalP"/>
    </source>
</evidence>
<dbReference type="AlphaFoldDB" id="A0AAN1WF66"/>
<feature type="chain" id="PRO_5043027058" description="Cytochrome c domain-containing protein" evidence="1">
    <location>
        <begin position="20"/>
        <end position="397"/>
    </location>
</feature>
<evidence type="ECO:0000313" key="2">
    <source>
        <dbReference type="EMBL" id="BCD96471.1"/>
    </source>
</evidence>
<evidence type="ECO:0000313" key="3">
    <source>
        <dbReference type="Proteomes" id="UP001320119"/>
    </source>
</evidence>
<dbReference type="RefSeq" id="WP_236985970.1">
    <property type="nucleotide sequence ID" value="NZ_AP023086.1"/>
</dbReference>
<keyword evidence="1" id="KW-0732">Signal</keyword>
<gene>
    <name evidence="2" type="ORF">MARGE09_P0671</name>
</gene>
<keyword evidence="3" id="KW-1185">Reference proteome</keyword>
<reference evidence="2 3" key="1">
    <citation type="journal article" date="2022" name="IScience">
        <title>An ultrasensitive nanofiber-based assay for enzymatic hydrolysis and deep-sea microbial degradation of cellulose.</title>
        <authorList>
            <person name="Tsudome M."/>
            <person name="Tachioka M."/>
            <person name="Miyazaki M."/>
            <person name="Uchimura K."/>
            <person name="Tsuda M."/>
            <person name="Takaki Y."/>
            <person name="Deguchi S."/>
        </authorList>
    </citation>
    <scope>NUCLEOTIDE SEQUENCE [LARGE SCALE GENOMIC DNA]</scope>
    <source>
        <strain evidence="2 3">GE09</strain>
    </source>
</reference>